<dbReference type="Gene3D" id="3.10.20.90">
    <property type="entry name" value="Phosphatidylinositol 3-kinase Catalytic Subunit, Chain A, domain 1"/>
    <property type="match status" value="1"/>
</dbReference>
<dbReference type="Gene3D" id="1.20.225.20">
    <property type="entry name" value="Ub domain-containing protein, DC-UbP/UBTD2, N-terminal domain"/>
    <property type="match status" value="1"/>
</dbReference>
<gene>
    <name evidence="2" type="ORF">TCEB3V08_LOCUS1930</name>
</gene>
<dbReference type="PROSITE" id="PS50053">
    <property type="entry name" value="UBIQUITIN_2"/>
    <property type="match status" value="1"/>
</dbReference>
<organism evidence="2">
    <name type="scientific">Timema cristinae</name>
    <name type="common">Walking stick</name>
    <dbReference type="NCBI Taxonomy" id="61476"/>
    <lineage>
        <taxon>Eukaryota</taxon>
        <taxon>Metazoa</taxon>
        <taxon>Ecdysozoa</taxon>
        <taxon>Arthropoda</taxon>
        <taxon>Hexapoda</taxon>
        <taxon>Insecta</taxon>
        <taxon>Pterygota</taxon>
        <taxon>Neoptera</taxon>
        <taxon>Polyneoptera</taxon>
        <taxon>Phasmatodea</taxon>
        <taxon>Timematodea</taxon>
        <taxon>Timematoidea</taxon>
        <taxon>Timematidae</taxon>
        <taxon>Timema</taxon>
    </lineage>
</organism>
<dbReference type="InterPro" id="IPR000626">
    <property type="entry name" value="Ubiquitin-like_dom"/>
</dbReference>
<dbReference type="Pfam" id="PF00240">
    <property type="entry name" value="ubiquitin"/>
    <property type="match status" value="1"/>
</dbReference>
<proteinExistence type="predicted"/>
<dbReference type="Pfam" id="PF16455">
    <property type="entry name" value="UBD"/>
    <property type="match status" value="2"/>
</dbReference>
<dbReference type="EMBL" id="OC316847">
    <property type="protein sequence ID" value="CAD7393979.1"/>
    <property type="molecule type" value="Genomic_DNA"/>
</dbReference>
<protein>
    <recommendedName>
        <fullName evidence="1">Ubiquitin-like domain-containing protein</fullName>
    </recommendedName>
</protein>
<dbReference type="AlphaFoldDB" id="A0A7R9CDX1"/>
<dbReference type="InterPro" id="IPR038169">
    <property type="entry name" value="DC-UbP/UBTD2_N_sf"/>
</dbReference>
<dbReference type="CDD" id="cd01794">
    <property type="entry name" value="Ubl_UBTD"/>
    <property type="match status" value="1"/>
</dbReference>
<accession>A0A7R9CDX1</accession>
<dbReference type="InterPro" id="IPR032752">
    <property type="entry name" value="DC-UbP/UBTD2_N"/>
</dbReference>
<evidence type="ECO:0000259" key="1">
    <source>
        <dbReference type="PROSITE" id="PS50053"/>
    </source>
</evidence>
<dbReference type="SUPFAM" id="SSF54236">
    <property type="entry name" value="Ubiquitin-like"/>
    <property type="match status" value="1"/>
</dbReference>
<feature type="domain" description="Ubiquitin-like" evidence="1">
    <location>
        <begin position="280"/>
        <end position="356"/>
    </location>
</feature>
<dbReference type="InterPro" id="IPR039869">
    <property type="entry name" value="UBTD1/2"/>
</dbReference>
<reference evidence="2" key="1">
    <citation type="submission" date="2020-11" db="EMBL/GenBank/DDBJ databases">
        <authorList>
            <person name="Tran Van P."/>
        </authorList>
    </citation>
    <scope>NUCLEOTIDE SEQUENCE</scope>
</reference>
<evidence type="ECO:0000313" key="2">
    <source>
        <dbReference type="EMBL" id="CAD7393979.1"/>
    </source>
</evidence>
<dbReference type="InterPro" id="IPR029071">
    <property type="entry name" value="Ubiquitin-like_domsf"/>
</dbReference>
<dbReference type="PANTHER" id="PTHR13609">
    <property type="entry name" value="UBIQUITIN DOMAIN CONTAINING 1 PROTEIN-RELATED"/>
    <property type="match status" value="1"/>
</dbReference>
<name>A0A7R9CDX1_TIMCR</name>
<sequence>MRNAYMRSTRKNHPLCHETIRWKSDVPLTEGQLRSKRDEFWDTAPAFDGRKEIWDALRAAAVAAEAVDYELAQAILDGANISVPNALQATLSSQYISGTSNATLLTLTIVENKLRSIRDGVSRWPSSIRKSRREEVIVTRLRVGHTFLTHGFLLRGDPPPVCEFCDAPLSVHHIMVECLKYVPIRLDLDFKAEGPGFDSRVQVSFFNLVHLPIDACRGQLRLSEIIFLLKGFLTECYDELGTRYQVPVYCLSYPINIVKEDNGRDSPAECSEPIDGGAEMVLKLRLSSTCVDVKLPVSTKDTIGMAKKKLQSQEGLEPSRQRWFFGGKLLGDKLRMEEAKILPGYVVQVIVNSESMSRVDS</sequence>